<evidence type="ECO:0000256" key="1">
    <source>
        <dbReference type="ARBA" id="ARBA00006739"/>
    </source>
</evidence>
<dbReference type="EMBL" id="BMKQ01000001">
    <property type="protein sequence ID" value="GGF33615.1"/>
    <property type="molecule type" value="Genomic_DNA"/>
</dbReference>
<dbReference type="PANTHER" id="PTHR48090:SF7">
    <property type="entry name" value="RFBJ PROTEIN"/>
    <property type="match status" value="1"/>
</dbReference>
<dbReference type="InterPro" id="IPR029044">
    <property type="entry name" value="Nucleotide-diphossugar_trans"/>
</dbReference>
<dbReference type="PANTHER" id="PTHR48090">
    <property type="entry name" value="UNDECAPRENYL-PHOSPHATE 4-DEOXY-4-FORMAMIDO-L-ARABINOSE TRANSFERASE-RELATED"/>
    <property type="match status" value="1"/>
</dbReference>
<dbReference type="SUPFAM" id="SSF53448">
    <property type="entry name" value="Nucleotide-diphospho-sugar transferases"/>
    <property type="match status" value="1"/>
</dbReference>
<dbReference type="InterPro" id="IPR001173">
    <property type="entry name" value="Glyco_trans_2-like"/>
</dbReference>
<dbReference type="Proteomes" id="UP000649179">
    <property type="component" value="Unassembled WGS sequence"/>
</dbReference>
<dbReference type="Gene3D" id="3.90.550.10">
    <property type="entry name" value="Spore Coat Polysaccharide Biosynthesis Protein SpsA, Chain A"/>
    <property type="match status" value="1"/>
</dbReference>
<feature type="domain" description="Glycosyltransferase 2-like" evidence="2">
    <location>
        <begin position="48"/>
        <end position="203"/>
    </location>
</feature>
<accession>A0A917BB15</accession>
<dbReference type="AlphaFoldDB" id="A0A917BB15"/>
<sequence length="326" mass="34931">MTSTQQPRLTSLDGGADHVSRSRVEDLDRILAGSLSVGEQQAAVLPVSIVIPTWNEAENIGHVLRAMPAVEQLVIVDADSDDGTADVVRETHPEATILLQKPSGKGNATRAGLEVASAEFVICMDADGSMDPGEIPAFVALLQQGFDMVKGSRGAVGGGSTDFTPLRRAGNRSLVMAYNALFGTRLTDITFGYIGFRRDILPQLGLYATGFEIEVQMVAHSALAGLRFAELPSTEADRISGESHLSTWGDGKRVLATIVKSRFQPGREWWRHRGAVRPVYDVLPTQVEALEAALALAATPEAGAVERRGAAVRLPRQRVAPTDARL</sequence>
<organism evidence="3 4">
    <name type="scientific">Marmoricola endophyticus</name>
    <dbReference type="NCBI Taxonomy" id="2040280"/>
    <lineage>
        <taxon>Bacteria</taxon>
        <taxon>Bacillati</taxon>
        <taxon>Actinomycetota</taxon>
        <taxon>Actinomycetes</taxon>
        <taxon>Propionibacteriales</taxon>
        <taxon>Nocardioidaceae</taxon>
        <taxon>Marmoricola</taxon>
    </lineage>
</organism>
<reference evidence="3" key="2">
    <citation type="submission" date="2020-09" db="EMBL/GenBank/DDBJ databases">
        <authorList>
            <person name="Sun Q."/>
            <person name="Zhou Y."/>
        </authorList>
    </citation>
    <scope>NUCLEOTIDE SEQUENCE</scope>
    <source>
        <strain evidence="3">CGMCC 1.16067</strain>
    </source>
</reference>
<dbReference type="CDD" id="cd04179">
    <property type="entry name" value="DPM_DPG-synthase_like"/>
    <property type="match status" value="1"/>
</dbReference>
<evidence type="ECO:0000259" key="2">
    <source>
        <dbReference type="Pfam" id="PF00535"/>
    </source>
</evidence>
<protein>
    <recommendedName>
        <fullName evidence="2">Glycosyltransferase 2-like domain-containing protein</fullName>
    </recommendedName>
</protein>
<dbReference type="InterPro" id="IPR050256">
    <property type="entry name" value="Glycosyltransferase_2"/>
</dbReference>
<dbReference type="Pfam" id="PF00535">
    <property type="entry name" value="Glycos_transf_2"/>
    <property type="match status" value="1"/>
</dbReference>
<reference evidence="3" key="1">
    <citation type="journal article" date="2014" name="Int. J. Syst. Evol. Microbiol.">
        <title>Complete genome sequence of Corynebacterium casei LMG S-19264T (=DSM 44701T), isolated from a smear-ripened cheese.</title>
        <authorList>
            <consortium name="US DOE Joint Genome Institute (JGI-PGF)"/>
            <person name="Walter F."/>
            <person name="Albersmeier A."/>
            <person name="Kalinowski J."/>
            <person name="Ruckert C."/>
        </authorList>
    </citation>
    <scope>NUCLEOTIDE SEQUENCE</scope>
    <source>
        <strain evidence="3">CGMCC 1.16067</strain>
    </source>
</reference>
<keyword evidence="4" id="KW-1185">Reference proteome</keyword>
<dbReference type="RefSeq" id="WP_188777745.1">
    <property type="nucleotide sequence ID" value="NZ_BMKQ01000001.1"/>
</dbReference>
<gene>
    <name evidence="3" type="ORF">GCM10011519_03810</name>
</gene>
<name>A0A917BB15_9ACTN</name>
<evidence type="ECO:0000313" key="4">
    <source>
        <dbReference type="Proteomes" id="UP000649179"/>
    </source>
</evidence>
<comment type="caution">
    <text evidence="3">The sequence shown here is derived from an EMBL/GenBank/DDBJ whole genome shotgun (WGS) entry which is preliminary data.</text>
</comment>
<comment type="similarity">
    <text evidence="1">Belongs to the glycosyltransferase 2 family.</text>
</comment>
<evidence type="ECO:0000313" key="3">
    <source>
        <dbReference type="EMBL" id="GGF33615.1"/>
    </source>
</evidence>
<proteinExistence type="inferred from homology"/>